<gene>
    <name evidence="2" type="ORF">SAMN05661109_02685</name>
</gene>
<dbReference type="EMBL" id="FOGQ01000020">
    <property type="protein sequence ID" value="SES31973.1"/>
    <property type="molecule type" value="Genomic_DNA"/>
</dbReference>
<dbReference type="GO" id="GO:0016740">
    <property type="term" value="F:transferase activity"/>
    <property type="evidence" value="ECO:0007669"/>
    <property type="project" value="UniProtKB-KW"/>
</dbReference>
<name>A0A1H9WEU9_9CORY</name>
<protein>
    <submittedName>
        <fullName evidence="2">Rhodanese-related sulfurtransferase</fullName>
    </submittedName>
</protein>
<dbReference type="PANTHER" id="PTHR43031:SF16">
    <property type="entry name" value="OXIDOREDUCTASE"/>
    <property type="match status" value="1"/>
</dbReference>
<accession>A0A1H9WEU9</accession>
<organism evidence="2 3">
    <name type="scientific">Corynebacterium cystitidis DSM 20524</name>
    <dbReference type="NCBI Taxonomy" id="1121357"/>
    <lineage>
        <taxon>Bacteria</taxon>
        <taxon>Bacillati</taxon>
        <taxon>Actinomycetota</taxon>
        <taxon>Actinomycetes</taxon>
        <taxon>Mycobacteriales</taxon>
        <taxon>Corynebacteriaceae</taxon>
        <taxon>Corynebacterium</taxon>
    </lineage>
</organism>
<evidence type="ECO:0000313" key="3">
    <source>
        <dbReference type="Proteomes" id="UP000198929"/>
    </source>
</evidence>
<feature type="domain" description="Rhodanese" evidence="1">
    <location>
        <begin position="21"/>
        <end position="108"/>
    </location>
</feature>
<sequence length="113" mass="11840">MALLVVGSLAACSTTESAEQISSDVVILDVRTAEEIADSGLLDGAQHYDFNSGELATELLQLDPDAEYGIYCRSGNRAGQAKSVMEDAGFTDVTNLGSLQDAVDTTGLQIVKP</sequence>
<reference evidence="3" key="1">
    <citation type="submission" date="2016-10" db="EMBL/GenBank/DDBJ databases">
        <authorList>
            <person name="Varghese N."/>
            <person name="Submissions S."/>
        </authorList>
    </citation>
    <scope>NUCLEOTIDE SEQUENCE [LARGE SCALE GENOMIC DNA]</scope>
    <source>
        <strain evidence="3">DSM 20524</strain>
    </source>
</reference>
<keyword evidence="3" id="KW-1185">Reference proteome</keyword>
<keyword evidence="2" id="KW-0808">Transferase</keyword>
<proteinExistence type="predicted"/>
<dbReference type="Pfam" id="PF00581">
    <property type="entry name" value="Rhodanese"/>
    <property type="match status" value="1"/>
</dbReference>
<dbReference type="CDD" id="cd00158">
    <property type="entry name" value="RHOD"/>
    <property type="match status" value="1"/>
</dbReference>
<evidence type="ECO:0000259" key="1">
    <source>
        <dbReference type="PROSITE" id="PS50206"/>
    </source>
</evidence>
<dbReference type="SUPFAM" id="SSF52821">
    <property type="entry name" value="Rhodanese/Cell cycle control phosphatase"/>
    <property type="match status" value="1"/>
</dbReference>
<dbReference type="PANTHER" id="PTHR43031">
    <property type="entry name" value="FAD-DEPENDENT OXIDOREDUCTASE"/>
    <property type="match status" value="1"/>
</dbReference>
<dbReference type="STRING" id="1121357.SAMN05661109_02685"/>
<dbReference type="SMART" id="SM00450">
    <property type="entry name" value="RHOD"/>
    <property type="match status" value="1"/>
</dbReference>
<dbReference type="PROSITE" id="PS50206">
    <property type="entry name" value="RHODANESE_3"/>
    <property type="match status" value="1"/>
</dbReference>
<dbReference type="InterPro" id="IPR036873">
    <property type="entry name" value="Rhodanese-like_dom_sf"/>
</dbReference>
<dbReference type="InterPro" id="IPR001763">
    <property type="entry name" value="Rhodanese-like_dom"/>
</dbReference>
<evidence type="ECO:0000313" key="2">
    <source>
        <dbReference type="EMBL" id="SES31973.1"/>
    </source>
</evidence>
<dbReference type="InterPro" id="IPR050229">
    <property type="entry name" value="GlpE_sulfurtransferase"/>
</dbReference>
<dbReference type="AlphaFoldDB" id="A0A1H9WEU9"/>
<dbReference type="Gene3D" id="3.40.250.10">
    <property type="entry name" value="Rhodanese-like domain"/>
    <property type="match status" value="1"/>
</dbReference>
<dbReference type="Proteomes" id="UP000198929">
    <property type="component" value="Unassembled WGS sequence"/>
</dbReference>